<dbReference type="GO" id="GO:0005737">
    <property type="term" value="C:cytoplasm"/>
    <property type="evidence" value="ECO:0007669"/>
    <property type="project" value="UniProtKB-SubCell"/>
</dbReference>
<accession>A0A1F5SCM4</accession>
<keyword evidence="5" id="KW-0808">Transferase</keyword>
<name>A0A1F5SCM4_9BACT</name>
<dbReference type="CDD" id="cd02020">
    <property type="entry name" value="CMPK"/>
    <property type="match status" value="1"/>
</dbReference>
<gene>
    <name evidence="11" type="ORF">A3H66_00030</name>
</gene>
<keyword evidence="8" id="KW-0067">ATP-binding</keyword>
<reference evidence="11 12" key="1">
    <citation type="journal article" date="2016" name="Nat. Commun.">
        <title>Thousands of microbial genomes shed light on interconnected biogeochemical processes in an aquifer system.</title>
        <authorList>
            <person name="Anantharaman K."/>
            <person name="Brown C.T."/>
            <person name="Hug L.A."/>
            <person name="Sharon I."/>
            <person name="Castelle C.J."/>
            <person name="Probst A.J."/>
            <person name="Thomas B.C."/>
            <person name="Singh A."/>
            <person name="Wilkins M.J."/>
            <person name="Karaoz U."/>
            <person name="Brodie E.L."/>
            <person name="Williams K.H."/>
            <person name="Hubbard S.S."/>
            <person name="Banfield J.F."/>
        </authorList>
    </citation>
    <scope>NUCLEOTIDE SEQUENCE [LARGE SCALE GENOMIC DNA]</scope>
</reference>
<dbReference type="GO" id="GO:0036430">
    <property type="term" value="F:CMP kinase activity"/>
    <property type="evidence" value="ECO:0007669"/>
    <property type="project" value="RHEA"/>
</dbReference>
<dbReference type="GO" id="GO:0005524">
    <property type="term" value="F:ATP binding"/>
    <property type="evidence" value="ECO:0007669"/>
    <property type="project" value="UniProtKB-KW"/>
</dbReference>
<dbReference type="Proteomes" id="UP000178783">
    <property type="component" value="Unassembled WGS sequence"/>
</dbReference>
<comment type="caution">
    <text evidence="11">The sequence shown here is derived from an EMBL/GenBank/DDBJ whole genome shotgun (WGS) entry which is preliminary data.</text>
</comment>
<evidence type="ECO:0000256" key="10">
    <source>
        <dbReference type="ARBA" id="ARBA00048478"/>
    </source>
</evidence>
<dbReference type="Pfam" id="PF13189">
    <property type="entry name" value="Cytidylate_kin2"/>
    <property type="match status" value="1"/>
</dbReference>
<dbReference type="SUPFAM" id="SSF52540">
    <property type="entry name" value="P-loop containing nucleoside triphosphate hydrolases"/>
    <property type="match status" value="1"/>
</dbReference>
<comment type="subcellular location">
    <subcellularLocation>
        <location evidence="1">Cytoplasm</location>
    </subcellularLocation>
</comment>
<evidence type="ECO:0000256" key="5">
    <source>
        <dbReference type="ARBA" id="ARBA00022679"/>
    </source>
</evidence>
<organism evidence="11 12">
    <name type="scientific">Candidatus Falkowbacteria bacterium RIFCSPLOWO2_02_FULL_45_21</name>
    <dbReference type="NCBI Taxonomy" id="1797989"/>
    <lineage>
        <taxon>Bacteria</taxon>
        <taxon>Candidatus Falkowiibacteriota</taxon>
    </lineage>
</organism>
<evidence type="ECO:0000313" key="12">
    <source>
        <dbReference type="Proteomes" id="UP000178783"/>
    </source>
</evidence>
<keyword evidence="7" id="KW-0418">Kinase</keyword>
<evidence type="ECO:0000256" key="6">
    <source>
        <dbReference type="ARBA" id="ARBA00022741"/>
    </source>
</evidence>
<proteinExistence type="inferred from homology"/>
<evidence type="ECO:0000313" key="11">
    <source>
        <dbReference type="EMBL" id="OGF24475.1"/>
    </source>
</evidence>
<dbReference type="EC" id="2.7.4.25" evidence="3"/>
<dbReference type="AlphaFoldDB" id="A0A1F5SCM4"/>
<protein>
    <recommendedName>
        <fullName evidence="3">(d)CMP kinase</fullName>
        <ecNumber evidence="3">2.7.4.25</ecNumber>
    </recommendedName>
</protein>
<evidence type="ECO:0000256" key="9">
    <source>
        <dbReference type="ARBA" id="ARBA00047615"/>
    </source>
</evidence>
<keyword evidence="6" id="KW-0547">Nucleotide-binding</keyword>
<evidence type="ECO:0000256" key="3">
    <source>
        <dbReference type="ARBA" id="ARBA00012906"/>
    </source>
</evidence>
<dbReference type="GO" id="GO:0036431">
    <property type="term" value="F:dCMP kinase activity"/>
    <property type="evidence" value="ECO:0007669"/>
    <property type="project" value="InterPro"/>
</dbReference>
<evidence type="ECO:0000256" key="7">
    <source>
        <dbReference type="ARBA" id="ARBA00022777"/>
    </source>
</evidence>
<sequence length="191" mass="22406">MIITINGAPGSGKSTVAKKLAKKLNWPRFYGGGIRRLKAKSLGLTLAEFNKLGENDSSTDYEVDNYLKQMAKKHHNCVIESRTAWYFMPNSIKIYIDVNKKIGAERVFKELNGHNQRNEDEKLISLADVLASHKKRKLSDYKRYKKYYNFNLFDKKNYDFILDTSYLNKKQVFDQIYNYIKNRLKMIDKPD</sequence>
<keyword evidence="4" id="KW-0963">Cytoplasm</keyword>
<dbReference type="InterPro" id="IPR011994">
    <property type="entry name" value="Cytidylate_kinase_dom"/>
</dbReference>
<evidence type="ECO:0000256" key="8">
    <source>
        <dbReference type="ARBA" id="ARBA00022840"/>
    </source>
</evidence>
<comment type="catalytic activity">
    <reaction evidence="10">
        <text>CMP + ATP = CDP + ADP</text>
        <dbReference type="Rhea" id="RHEA:11600"/>
        <dbReference type="ChEBI" id="CHEBI:30616"/>
        <dbReference type="ChEBI" id="CHEBI:58069"/>
        <dbReference type="ChEBI" id="CHEBI:60377"/>
        <dbReference type="ChEBI" id="CHEBI:456216"/>
        <dbReference type="EC" id="2.7.4.25"/>
    </reaction>
</comment>
<comment type="catalytic activity">
    <reaction evidence="9">
        <text>dCMP + ATP = dCDP + ADP</text>
        <dbReference type="Rhea" id="RHEA:25094"/>
        <dbReference type="ChEBI" id="CHEBI:30616"/>
        <dbReference type="ChEBI" id="CHEBI:57566"/>
        <dbReference type="ChEBI" id="CHEBI:58593"/>
        <dbReference type="ChEBI" id="CHEBI:456216"/>
        <dbReference type="EC" id="2.7.4.25"/>
    </reaction>
</comment>
<evidence type="ECO:0000256" key="1">
    <source>
        <dbReference type="ARBA" id="ARBA00004496"/>
    </source>
</evidence>
<dbReference type="STRING" id="1797989.A3H66_00030"/>
<dbReference type="NCBIfam" id="TIGR02173">
    <property type="entry name" value="cyt_kin_arch"/>
    <property type="match status" value="1"/>
</dbReference>
<evidence type="ECO:0000256" key="2">
    <source>
        <dbReference type="ARBA" id="ARBA00011005"/>
    </source>
</evidence>
<dbReference type="Gene3D" id="3.40.50.300">
    <property type="entry name" value="P-loop containing nucleotide triphosphate hydrolases"/>
    <property type="match status" value="1"/>
</dbReference>
<dbReference type="InterPro" id="IPR011892">
    <property type="entry name" value="Cyt_kin_arch"/>
</dbReference>
<comment type="similarity">
    <text evidence="2">Belongs to the cytidylate kinase family. Type 2 subfamily.</text>
</comment>
<evidence type="ECO:0000256" key="4">
    <source>
        <dbReference type="ARBA" id="ARBA00022490"/>
    </source>
</evidence>
<dbReference type="EMBL" id="MFFW01000015">
    <property type="protein sequence ID" value="OGF24475.1"/>
    <property type="molecule type" value="Genomic_DNA"/>
</dbReference>
<dbReference type="InterPro" id="IPR027417">
    <property type="entry name" value="P-loop_NTPase"/>
</dbReference>